<evidence type="ECO:0000313" key="2">
    <source>
        <dbReference type="EMBL" id="KRX90826.1"/>
    </source>
</evidence>
<comment type="caution">
    <text evidence="2">The sequence shown here is derived from an EMBL/GenBank/DDBJ whole genome shotgun (WGS) entry which is preliminary data.</text>
</comment>
<evidence type="ECO:0000256" key="1">
    <source>
        <dbReference type="SAM" id="MobiDB-lite"/>
    </source>
</evidence>
<feature type="compositionally biased region" description="Basic and acidic residues" evidence="1">
    <location>
        <begin position="1"/>
        <end position="23"/>
    </location>
</feature>
<dbReference type="EMBL" id="JYDQ01004662">
    <property type="protein sequence ID" value="KRX90826.1"/>
    <property type="molecule type" value="Genomic_DNA"/>
</dbReference>
<name>A0A0V0XS18_9BILA</name>
<evidence type="ECO:0000313" key="3">
    <source>
        <dbReference type="Proteomes" id="UP000054783"/>
    </source>
</evidence>
<keyword evidence="3" id="KW-1185">Reference proteome</keyword>
<gene>
    <name evidence="2" type="ORF">T12_6982</name>
</gene>
<accession>A0A0V0XS18</accession>
<protein>
    <submittedName>
        <fullName evidence="2">Uncharacterized protein</fullName>
    </submittedName>
</protein>
<reference evidence="2 3" key="1">
    <citation type="submission" date="2015-01" db="EMBL/GenBank/DDBJ databases">
        <title>Evolution of Trichinella species and genotypes.</title>
        <authorList>
            <person name="Korhonen P.K."/>
            <person name="Edoardo P."/>
            <person name="Giuseppe L.R."/>
            <person name="Gasser R.B."/>
        </authorList>
    </citation>
    <scope>NUCLEOTIDE SEQUENCE [LARGE SCALE GENOMIC DNA]</scope>
    <source>
        <strain evidence="2">ISS2496</strain>
    </source>
</reference>
<dbReference type="AlphaFoldDB" id="A0A0V0XS18"/>
<feature type="non-terminal residue" evidence="2">
    <location>
        <position position="1"/>
    </location>
</feature>
<sequence>LGGKHESFSERLRPFPEFGRPHIDNFPGMRSPGIPDGPGNFLAEPGLFRKEIDAFDGSHNRLRASE</sequence>
<dbReference type="Proteomes" id="UP000054783">
    <property type="component" value="Unassembled WGS sequence"/>
</dbReference>
<feature type="region of interest" description="Disordered" evidence="1">
    <location>
        <begin position="1"/>
        <end position="40"/>
    </location>
</feature>
<organism evidence="2 3">
    <name type="scientific">Trichinella patagoniensis</name>
    <dbReference type="NCBI Taxonomy" id="990121"/>
    <lineage>
        <taxon>Eukaryota</taxon>
        <taxon>Metazoa</taxon>
        <taxon>Ecdysozoa</taxon>
        <taxon>Nematoda</taxon>
        <taxon>Enoplea</taxon>
        <taxon>Dorylaimia</taxon>
        <taxon>Trichinellida</taxon>
        <taxon>Trichinellidae</taxon>
        <taxon>Trichinella</taxon>
    </lineage>
</organism>
<feature type="non-terminal residue" evidence="2">
    <location>
        <position position="66"/>
    </location>
</feature>
<proteinExistence type="predicted"/>